<evidence type="ECO:0000256" key="2">
    <source>
        <dbReference type="ARBA" id="ARBA00022679"/>
    </source>
</evidence>
<evidence type="ECO:0000259" key="6">
    <source>
        <dbReference type="Pfam" id="PF09258"/>
    </source>
</evidence>
<feature type="signal peptide" evidence="5">
    <location>
        <begin position="1"/>
        <end position="32"/>
    </location>
</feature>
<evidence type="ECO:0000256" key="3">
    <source>
        <dbReference type="ARBA" id="ARBA00023136"/>
    </source>
</evidence>
<keyword evidence="8" id="KW-1185">Reference proteome</keyword>
<evidence type="ECO:0000313" key="7">
    <source>
        <dbReference type="EMBL" id="KAK0385954.1"/>
    </source>
</evidence>
<dbReference type="InterPro" id="IPR004263">
    <property type="entry name" value="Exostosin"/>
</dbReference>
<keyword evidence="2" id="KW-0808">Transferase</keyword>
<dbReference type="Pfam" id="PF09258">
    <property type="entry name" value="Glyco_transf_64"/>
    <property type="match status" value="1"/>
</dbReference>
<evidence type="ECO:0000313" key="8">
    <source>
        <dbReference type="Proteomes" id="UP001175261"/>
    </source>
</evidence>
<protein>
    <recommendedName>
        <fullName evidence="6">Glycosyl transferase 64 domain-containing protein</fullName>
    </recommendedName>
</protein>
<dbReference type="GO" id="GO:0016757">
    <property type="term" value="F:glycosyltransferase activity"/>
    <property type="evidence" value="ECO:0007669"/>
    <property type="project" value="InterPro"/>
</dbReference>
<organism evidence="7 8">
    <name type="scientific">Sarocladium strictum</name>
    <name type="common">Black bundle disease fungus</name>
    <name type="synonym">Acremonium strictum</name>
    <dbReference type="NCBI Taxonomy" id="5046"/>
    <lineage>
        <taxon>Eukaryota</taxon>
        <taxon>Fungi</taxon>
        <taxon>Dikarya</taxon>
        <taxon>Ascomycota</taxon>
        <taxon>Pezizomycotina</taxon>
        <taxon>Sordariomycetes</taxon>
        <taxon>Hypocreomycetidae</taxon>
        <taxon>Hypocreales</taxon>
        <taxon>Sarocladiaceae</taxon>
        <taxon>Sarocladium</taxon>
    </lineage>
</organism>
<dbReference type="SUPFAM" id="SSF53448">
    <property type="entry name" value="Nucleotide-diphospho-sugar transferases"/>
    <property type="match status" value="1"/>
</dbReference>
<name>A0AA39L6U2_SARSR</name>
<proteinExistence type="predicted"/>
<reference evidence="7" key="1">
    <citation type="submission" date="2022-10" db="EMBL/GenBank/DDBJ databases">
        <title>Determination and structural analysis of whole genome sequence of Sarocladium strictum F4-1.</title>
        <authorList>
            <person name="Hu L."/>
            <person name="Jiang Y."/>
        </authorList>
    </citation>
    <scope>NUCLEOTIDE SEQUENCE</scope>
    <source>
        <strain evidence="7">F4-1</strain>
    </source>
</reference>
<accession>A0AA39L6U2</accession>
<dbReference type="InterPro" id="IPR029044">
    <property type="entry name" value="Nucleotide-diphossugar_trans"/>
</dbReference>
<comment type="caution">
    <text evidence="7">The sequence shown here is derived from an EMBL/GenBank/DDBJ whole genome shotgun (WGS) entry which is preliminary data.</text>
</comment>
<dbReference type="EMBL" id="JAPDFR010000006">
    <property type="protein sequence ID" value="KAK0385954.1"/>
    <property type="molecule type" value="Genomic_DNA"/>
</dbReference>
<dbReference type="Proteomes" id="UP001175261">
    <property type="component" value="Unassembled WGS sequence"/>
</dbReference>
<feature type="chain" id="PRO_5041247905" description="Glycosyl transferase 64 domain-containing protein" evidence="5">
    <location>
        <begin position="33"/>
        <end position="344"/>
    </location>
</feature>
<comment type="subcellular location">
    <subcellularLocation>
        <location evidence="1">Membrane</location>
    </subcellularLocation>
</comment>
<dbReference type="PANTHER" id="PTHR48261">
    <property type="entry name" value="ACETYLGLUCOSAMINYLTRANSFERASE"/>
    <property type="match status" value="1"/>
</dbReference>
<keyword evidence="3" id="KW-0472">Membrane</keyword>
<dbReference type="Gene3D" id="3.90.550.10">
    <property type="entry name" value="Spore Coat Polysaccharide Biosynthesis Protein SpsA, Chain A"/>
    <property type="match status" value="1"/>
</dbReference>
<sequence>MRLFKRTGLIAAVAVIAALLLVLSSTSSSGKAYKLNDYRNGAKLPQGHKSPKLPACINNNSTQAETWASLKSKHAHLMADKFTIVVSTFHRPKELKRTLDTLSSLPVPSLHEIVVIWNNFDDETPATYTTQHGVRVRYRKPTRDSLNEKLWPDPTYETQGILLSDDDVYYRPHDLEFVFQSWRKFGQERMTGALSRCTKLNRDGTWKYDFCALTGEEPYSLVLTNLAFTHIGFLDYYFSEDPVIKKIWKSVDKRFNCEDIALNFVSSFLTGAGPLLVRGQDQYVNVNPSVGISQQSGHLDQRSECINEFAEAFQCMPLMDEEARIERGHRHNRWYKTLWDRLLN</sequence>
<keyword evidence="4" id="KW-1015">Disulfide bond</keyword>
<feature type="domain" description="Glycosyl transferase 64" evidence="6">
    <location>
        <begin position="82"/>
        <end position="326"/>
    </location>
</feature>
<keyword evidence="5" id="KW-0732">Signal</keyword>
<dbReference type="InterPro" id="IPR015338">
    <property type="entry name" value="GT64_dom"/>
</dbReference>
<dbReference type="AlphaFoldDB" id="A0AA39L6U2"/>
<gene>
    <name evidence="7" type="ORF">NLU13_7129</name>
</gene>
<dbReference type="PANTHER" id="PTHR48261:SF2">
    <property type="entry name" value="ACETYLGLUCOSAMINYLTRANSFERASE"/>
    <property type="match status" value="1"/>
</dbReference>
<evidence type="ECO:0000256" key="1">
    <source>
        <dbReference type="ARBA" id="ARBA00004370"/>
    </source>
</evidence>
<evidence type="ECO:0000256" key="5">
    <source>
        <dbReference type="SAM" id="SignalP"/>
    </source>
</evidence>
<evidence type="ECO:0000256" key="4">
    <source>
        <dbReference type="ARBA" id="ARBA00023157"/>
    </source>
</evidence>
<dbReference type="GO" id="GO:0016020">
    <property type="term" value="C:membrane"/>
    <property type="evidence" value="ECO:0007669"/>
    <property type="project" value="UniProtKB-SubCell"/>
</dbReference>